<dbReference type="AlphaFoldDB" id="A0A7X0XLQ6"/>
<dbReference type="RefSeq" id="WP_185430196.1">
    <property type="nucleotide sequence ID" value="NZ_JAARRW010000005.1"/>
</dbReference>
<evidence type="ECO:0000256" key="2">
    <source>
        <dbReference type="ARBA" id="ARBA00022679"/>
    </source>
</evidence>
<feature type="transmembrane region" description="Helical" evidence="4">
    <location>
        <begin position="48"/>
        <end position="73"/>
    </location>
</feature>
<feature type="transmembrane region" description="Helical" evidence="4">
    <location>
        <begin position="120"/>
        <end position="142"/>
    </location>
</feature>
<dbReference type="PANTHER" id="PTHR40448:SF1">
    <property type="entry name" value="TWO-COMPONENT SENSOR HISTIDINE KINASE"/>
    <property type="match status" value="1"/>
</dbReference>
<name>A0A7X0XLQ6_9LIST</name>
<evidence type="ECO:0008006" key="7">
    <source>
        <dbReference type="Google" id="ProtNLM"/>
    </source>
</evidence>
<dbReference type="InterPro" id="IPR016120">
    <property type="entry name" value="Sig_transdc_His_kin_SpoOB"/>
</dbReference>
<dbReference type="Proteomes" id="UP000541955">
    <property type="component" value="Unassembled WGS sequence"/>
</dbReference>
<dbReference type="PANTHER" id="PTHR40448">
    <property type="entry name" value="TWO-COMPONENT SENSOR HISTIDINE KINASE"/>
    <property type="match status" value="1"/>
</dbReference>
<feature type="transmembrane region" description="Helical" evidence="4">
    <location>
        <begin position="7"/>
        <end position="28"/>
    </location>
</feature>
<proteinExistence type="predicted"/>
<feature type="transmembrane region" description="Helical" evidence="4">
    <location>
        <begin position="85"/>
        <end position="108"/>
    </location>
</feature>
<keyword evidence="2" id="KW-0808">Transferase</keyword>
<organism evidence="5 6">
    <name type="scientific">Listeria booriae</name>
    <dbReference type="NCBI Taxonomy" id="1552123"/>
    <lineage>
        <taxon>Bacteria</taxon>
        <taxon>Bacillati</taxon>
        <taxon>Bacillota</taxon>
        <taxon>Bacilli</taxon>
        <taxon>Bacillales</taxon>
        <taxon>Listeriaceae</taxon>
        <taxon>Listeria</taxon>
    </lineage>
</organism>
<evidence type="ECO:0000313" key="5">
    <source>
        <dbReference type="EMBL" id="MBC1562972.1"/>
    </source>
</evidence>
<evidence type="ECO:0000256" key="4">
    <source>
        <dbReference type="SAM" id="Phobius"/>
    </source>
</evidence>
<evidence type="ECO:0000313" key="6">
    <source>
        <dbReference type="Proteomes" id="UP000541955"/>
    </source>
</evidence>
<comment type="caution">
    <text evidence="5">The sequence shown here is derived from an EMBL/GenBank/DDBJ whole genome shotgun (WGS) entry which is preliminary data.</text>
</comment>
<dbReference type="SUPFAM" id="SSF55890">
    <property type="entry name" value="Sporulation response regulatory protein Spo0B"/>
    <property type="match status" value="1"/>
</dbReference>
<dbReference type="EMBL" id="JAARRW010000005">
    <property type="protein sequence ID" value="MBC1562972.1"/>
    <property type="molecule type" value="Genomic_DNA"/>
</dbReference>
<gene>
    <name evidence="5" type="ORF">HB902_12890</name>
</gene>
<evidence type="ECO:0000256" key="1">
    <source>
        <dbReference type="ARBA" id="ARBA00022553"/>
    </source>
</evidence>
<dbReference type="GO" id="GO:0042802">
    <property type="term" value="F:identical protein binding"/>
    <property type="evidence" value="ECO:0007669"/>
    <property type="project" value="TreeGrafter"/>
</dbReference>
<keyword evidence="4" id="KW-0472">Membrane</keyword>
<sequence>MKWRKAGWVISLVAPMLSFILAVVVDYILSWAVGKVFGVYASDYDSSILGVTLTILVFLLPFFMCAYLLGLVIHRILYRQGTADVLTRNGFVVVILMLMTSIITYLLISAENVLGFPEQLLTVYPILFITFFLIICIVFLIINKIGQEREKMKKREMEMAQLRDYTVRLEEMYADMNMFRHDYINILASLHGYIEQGDQELLETYFEEVMKPLKQKFN</sequence>
<evidence type="ECO:0000256" key="3">
    <source>
        <dbReference type="ARBA" id="ARBA00022777"/>
    </source>
</evidence>
<reference evidence="5 6" key="1">
    <citation type="submission" date="2020-03" db="EMBL/GenBank/DDBJ databases">
        <title>Soil Listeria distribution.</title>
        <authorList>
            <person name="Liao J."/>
            <person name="Wiedmann M."/>
        </authorList>
    </citation>
    <scope>NUCLEOTIDE SEQUENCE [LARGE SCALE GENOMIC DNA]</scope>
    <source>
        <strain evidence="5 6">FSL L7-1387</strain>
    </source>
</reference>
<keyword evidence="3" id="KW-0418">Kinase</keyword>
<keyword evidence="4" id="KW-1133">Transmembrane helix</keyword>
<keyword evidence="4" id="KW-0812">Transmembrane</keyword>
<dbReference type="GO" id="GO:0000155">
    <property type="term" value="F:phosphorelay sensor kinase activity"/>
    <property type="evidence" value="ECO:0007669"/>
    <property type="project" value="InterPro"/>
</dbReference>
<accession>A0A7X0XLQ6</accession>
<protein>
    <recommendedName>
        <fullName evidence="7">Histidine kinase</fullName>
    </recommendedName>
</protein>
<keyword evidence="1" id="KW-0597">Phosphoprotein</keyword>